<sequence length="192" mass="21545">MSGFREVLFGQACEILRSLFRERAVSFEEGRLLRQAWECSKFGNVLLDAVEDVTGTLAREYVEPVLFAKGFLTRREEWHAARLRRREIIGYGGCSLREVEADDLGASWTLDRRVAEFFARRAIGGDGRVVTARIRGGVWLGNSESEVVCLHVDKSDLIATETAGSGSAIDLPWELVKPMAPRRQINFAQAVR</sequence>
<organism evidence="1">
    <name type="scientific">mine drainage metagenome</name>
    <dbReference type="NCBI Taxonomy" id="410659"/>
    <lineage>
        <taxon>unclassified sequences</taxon>
        <taxon>metagenomes</taxon>
        <taxon>ecological metagenomes</taxon>
    </lineage>
</organism>
<dbReference type="AlphaFoldDB" id="A0A1J5SFG3"/>
<protein>
    <submittedName>
        <fullName evidence="1">Uncharacterized protein</fullName>
    </submittedName>
</protein>
<accession>A0A1J5SFG3</accession>
<evidence type="ECO:0000313" key="1">
    <source>
        <dbReference type="EMBL" id="OIR02784.1"/>
    </source>
</evidence>
<comment type="caution">
    <text evidence="1">The sequence shown here is derived from an EMBL/GenBank/DDBJ whole genome shotgun (WGS) entry which is preliminary data.</text>
</comment>
<reference evidence="1" key="1">
    <citation type="submission" date="2016-10" db="EMBL/GenBank/DDBJ databases">
        <title>Sequence of Gallionella enrichment culture.</title>
        <authorList>
            <person name="Poehlein A."/>
            <person name="Muehling M."/>
            <person name="Daniel R."/>
        </authorList>
    </citation>
    <scope>NUCLEOTIDE SEQUENCE</scope>
</reference>
<name>A0A1J5SFG3_9ZZZZ</name>
<dbReference type="EMBL" id="MLJW01000072">
    <property type="protein sequence ID" value="OIR02784.1"/>
    <property type="molecule type" value="Genomic_DNA"/>
</dbReference>
<proteinExistence type="predicted"/>
<gene>
    <name evidence="1" type="ORF">GALL_152380</name>
</gene>